<evidence type="ECO:0000313" key="14">
    <source>
        <dbReference type="Proteomes" id="UP000054007"/>
    </source>
</evidence>
<sequence>MENTQTTTTHNASPASRVDQKDGQATVSETDEPPIPRFQHSQSLQMSASSCTDTSSNNASNGAHTISILRLQELLQTSSTEGLTKAAAEARLAEHGENAIGGDEGISILRLLFTQIANALTLVLIAALGLSFGVQDWVEGGVIAGVITVNTVIGFVQEYKAEKTMDALRQLSSPTAIVIRDGHPVVISSKQVVPGDVVQIKAGDVIPADVRLFVVSNLEVSEQLLTGESVPVVKSIETLKEDDLPLGDRVNVCYSSTVVTQGRGSGIVFATGMSSQIGRIATAMSNKGSDDNHMHESLGFRIKEKIIIASGVRGGTPLQQKLTKLAYVLFACAVLLAIVVFAVAKFKVTEEVAIYAIAVAVGIVPESLIVVLTLTMSLGTRRMAKQHVIVRKMDALENLGGVTDICSDKTGTLTLGKMSVRKVYIAGSSKEDFHLSTQTGSNALEPVGSVHFGHDGGQAVDVKAIPEGLAQAIRVASLCNVATIQKNDEGKWVSTGDPTEVALQVFATKLGMGRTSLTPDEDEATTVIDDSISDKKTARSTLGDDADDTFRFHIQHEFPFSSETKKMSTIYYDRETPGQSVCLTKGAVERILESATSYIPAPMSDPHTAAPLTSELRRSILVKAEELASQGLRVIGLAQRFLKPKDAASMSREQAEQEFTFLGLVGIFDPPRPETLGAVRACKAAGIVVHMLTGDHLTTAKAIAESVEIVTKDAPASAVMTATQFDQMTDAEIDALPTLPLVIARCAPETKVRMIKAGRRRQLHMAMTGDGVNDSPALKLAPVGIAMGLNGSDVAKDASDLVLTDDNFDSIRAAVAEGRRLFLNIQRFCLHLLSTNVALVVLLVAGLGFKDHDGSSVFPLSPLAVLWVNMITGTPPSLGLGLEKAPKDLMHKPPHSVRDGVFTWSLIIDTFLYGIGIGTTCLMSFVIVMYAGVQEGDLATRCNRGFSEQCTLVARARSTVFATLITEFMLYAWVLKSFDRSLFSLEPGVPSYKLLWENQVLFWSVIIACASSVLPIYVPVLNEKVFYQHAIGWEWGIIAAMTITFVLWCDVWKIVRKPLYRKMLAKPQNAIVVDEEESEKVMV</sequence>
<dbReference type="InterPro" id="IPR018303">
    <property type="entry name" value="ATPase_P-typ_P_site"/>
</dbReference>
<dbReference type="EMBL" id="KN880518">
    <property type="protein sequence ID" value="KIY67733.1"/>
    <property type="molecule type" value="Genomic_DNA"/>
</dbReference>
<reference evidence="13 14" key="1">
    <citation type="journal article" date="2015" name="Fungal Genet. Biol.">
        <title>Evolution of novel wood decay mechanisms in Agaricales revealed by the genome sequences of Fistulina hepatica and Cylindrobasidium torrendii.</title>
        <authorList>
            <person name="Floudas D."/>
            <person name="Held B.W."/>
            <person name="Riley R."/>
            <person name="Nagy L.G."/>
            <person name="Koehler G."/>
            <person name="Ransdell A.S."/>
            <person name="Younus H."/>
            <person name="Chow J."/>
            <person name="Chiniquy J."/>
            <person name="Lipzen A."/>
            <person name="Tritt A."/>
            <person name="Sun H."/>
            <person name="Haridas S."/>
            <person name="LaButti K."/>
            <person name="Ohm R.A."/>
            <person name="Kues U."/>
            <person name="Blanchette R.A."/>
            <person name="Grigoriev I.V."/>
            <person name="Minto R.E."/>
            <person name="Hibbett D.S."/>
        </authorList>
    </citation>
    <scope>NUCLEOTIDE SEQUENCE [LARGE SCALE GENOMIC DNA]</scope>
    <source>
        <strain evidence="13 14">FP15055 ss-10</strain>
    </source>
</reference>
<dbReference type="OrthoDB" id="3352408at2759"/>
<evidence type="ECO:0000256" key="10">
    <source>
        <dbReference type="SAM" id="MobiDB-lite"/>
    </source>
</evidence>
<dbReference type="GO" id="GO:0098662">
    <property type="term" value="P:inorganic cation transmembrane transport"/>
    <property type="evidence" value="ECO:0007669"/>
    <property type="project" value="UniProtKB-ARBA"/>
</dbReference>
<dbReference type="SUPFAM" id="SSF56784">
    <property type="entry name" value="HAD-like"/>
    <property type="match status" value="1"/>
</dbReference>
<name>A0A0D7BB40_9AGAR</name>
<keyword evidence="14" id="KW-1185">Reference proteome</keyword>
<dbReference type="SUPFAM" id="SSF81665">
    <property type="entry name" value="Calcium ATPase, transmembrane domain M"/>
    <property type="match status" value="1"/>
</dbReference>
<feature type="domain" description="Cation-transporting P-type ATPase N-terminal" evidence="12">
    <location>
        <begin position="62"/>
        <end position="136"/>
    </location>
</feature>
<evidence type="ECO:0000256" key="9">
    <source>
        <dbReference type="ARBA" id="ARBA00023136"/>
    </source>
</evidence>
<evidence type="ECO:0000256" key="6">
    <source>
        <dbReference type="ARBA" id="ARBA00022840"/>
    </source>
</evidence>
<keyword evidence="7" id="KW-1278">Translocase</keyword>
<dbReference type="InterPro" id="IPR044492">
    <property type="entry name" value="P_typ_ATPase_HD_dom"/>
</dbReference>
<gene>
    <name evidence="13" type="ORF">CYLTODRAFT_422252</name>
</gene>
<dbReference type="Gene3D" id="2.70.150.10">
    <property type="entry name" value="Calcium-transporting ATPase, cytoplasmic transduction domain A"/>
    <property type="match status" value="1"/>
</dbReference>
<dbReference type="GO" id="GO:0019829">
    <property type="term" value="F:ATPase-coupled monoatomic cation transmembrane transporter activity"/>
    <property type="evidence" value="ECO:0007669"/>
    <property type="project" value="UniProtKB-ARBA"/>
</dbReference>
<dbReference type="SUPFAM" id="SSF81660">
    <property type="entry name" value="Metal cation-transporting ATPase, ATP-binding domain N"/>
    <property type="match status" value="1"/>
</dbReference>
<evidence type="ECO:0000256" key="7">
    <source>
        <dbReference type="ARBA" id="ARBA00022967"/>
    </source>
</evidence>
<dbReference type="GO" id="GO:0046872">
    <property type="term" value="F:metal ion binding"/>
    <property type="evidence" value="ECO:0007669"/>
    <property type="project" value="UniProtKB-KW"/>
</dbReference>
<dbReference type="InterPro" id="IPR006068">
    <property type="entry name" value="ATPase_P-typ_cation-transptr_C"/>
</dbReference>
<evidence type="ECO:0000256" key="8">
    <source>
        <dbReference type="ARBA" id="ARBA00022989"/>
    </source>
</evidence>
<keyword evidence="6" id="KW-0067">ATP-binding</keyword>
<dbReference type="Pfam" id="PF13246">
    <property type="entry name" value="Cation_ATPase"/>
    <property type="match status" value="1"/>
</dbReference>
<dbReference type="InterPro" id="IPR023298">
    <property type="entry name" value="ATPase_P-typ_TM_dom_sf"/>
</dbReference>
<dbReference type="GO" id="GO:0005524">
    <property type="term" value="F:ATP binding"/>
    <property type="evidence" value="ECO:0007669"/>
    <property type="project" value="UniProtKB-KW"/>
</dbReference>
<feature type="transmembrane region" description="Helical" evidence="11">
    <location>
        <begin position="116"/>
        <end position="134"/>
    </location>
</feature>
<dbReference type="GO" id="GO:0046873">
    <property type="term" value="F:metal ion transmembrane transporter activity"/>
    <property type="evidence" value="ECO:0007669"/>
    <property type="project" value="UniProtKB-ARBA"/>
</dbReference>
<evidence type="ECO:0000256" key="5">
    <source>
        <dbReference type="ARBA" id="ARBA00022741"/>
    </source>
</evidence>
<dbReference type="Pfam" id="PF00690">
    <property type="entry name" value="Cation_ATPase_N"/>
    <property type="match status" value="1"/>
</dbReference>
<feature type="transmembrane region" description="Helical" evidence="11">
    <location>
        <begin position="1030"/>
        <end position="1052"/>
    </location>
</feature>
<feature type="transmembrane region" description="Helical" evidence="11">
    <location>
        <begin position="952"/>
        <end position="974"/>
    </location>
</feature>
<feature type="region of interest" description="Disordered" evidence="10">
    <location>
        <begin position="1"/>
        <end position="59"/>
    </location>
</feature>
<feature type="transmembrane region" description="Helical" evidence="11">
    <location>
        <begin position="861"/>
        <end position="880"/>
    </location>
</feature>
<protein>
    <submittedName>
        <fullName evidence="13">Potassium/sodium eff</fullName>
    </submittedName>
</protein>
<dbReference type="PANTHER" id="PTHR42861">
    <property type="entry name" value="CALCIUM-TRANSPORTING ATPASE"/>
    <property type="match status" value="1"/>
</dbReference>
<comment type="subcellular location">
    <subcellularLocation>
        <location evidence="1">Cell membrane</location>
        <topology evidence="1">Multi-pass membrane protein</topology>
    </subcellularLocation>
</comment>
<keyword evidence="8 11" id="KW-1133">Transmembrane helix</keyword>
<keyword evidence="4" id="KW-0479">Metal-binding</keyword>
<keyword evidence="2" id="KW-1003">Cell membrane</keyword>
<evidence type="ECO:0000313" key="13">
    <source>
        <dbReference type="EMBL" id="KIY67733.1"/>
    </source>
</evidence>
<evidence type="ECO:0000259" key="12">
    <source>
        <dbReference type="SMART" id="SM00831"/>
    </source>
</evidence>
<dbReference type="PRINTS" id="PR00119">
    <property type="entry name" value="CATATPASE"/>
</dbReference>
<dbReference type="Pfam" id="PF00689">
    <property type="entry name" value="Cation_ATPase_C"/>
    <property type="match status" value="1"/>
</dbReference>
<dbReference type="Gene3D" id="1.20.1110.10">
    <property type="entry name" value="Calcium-transporting ATPase, transmembrane domain"/>
    <property type="match status" value="1"/>
</dbReference>
<dbReference type="Gene3D" id="3.40.50.1000">
    <property type="entry name" value="HAD superfamily/HAD-like"/>
    <property type="match status" value="1"/>
</dbReference>
<keyword evidence="5" id="KW-0547">Nucleotide-binding</keyword>
<dbReference type="Gene3D" id="3.40.1110.10">
    <property type="entry name" value="Calcium-transporting ATPase, cytoplasmic domain N"/>
    <property type="match status" value="1"/>
</dbReference>
<feature type="transmembrane region" description="Helical" evidence="11">
    <location>
        <begin position="828"/>
        <end position="849"/>
    </location>
</feature>
<evidence type="ECO:0000256" key="3">
    <source>
        <dbReference type="ARBA" id="ARBA00022692"/>
    </source>
</evidence>
<keyword evidence="3 11" id="KW-0812">Transmembrane</keyword>
<dbReference type="GO" id="GO:0015662">
    <property type="term" value="F:P-type ion transporter activity"/>
    <property type="evidence" value="ECO:0007669"/>
    <property type="project" value="UniProtKB-ARBA"/>
</dbReference>
<dbReference type="InterPro" id="IPR023214">
    <property type="entry name" value="HAD_sf"/>
</dbReference>
<keyword evidence="9 11" id="KW-0472">Membrane</keyword>
<dbReference type="InterPro" id="IPR036412">
    <property type="entry name" value="HAD-like_sf"/>
</dbReference>
<feature type="transmembrane region" description="Helical" evidence="11">
    <location>
        <begin position="140"/>
        <end position="159"/>
    </location>
</feature>
<dbReference type="SFLD" id="SFLDG00002">
    <property type="entry name" value="C1.7:_P-type_atpase_like"/>
    <property type="match status" value="1"/>
</dbReference>
<dbReference type="InterPro" id="IPR008250">
    <property type="entry name" value="ATPase_P-typ_transduc_dom_A_sf"/>
</dbReference>
<dbReference type="SMART" id="SM00831">
    <property type="entry name" value="Cation_ATPase_N"/>
    <property type="match status" value="1"/>
</dbReference>
<accession>A0A0D7BB40</accession>
<dbReference type="AlphaFoldDB" id="A0A0D7BB40"/>
<dbReference type="PROSITE" id="PS00154">
    <property type="entry name" value="ATPASE_E1_E2"/>
    <property type="match status" value="1"/>
</dbReference>
<dbReference type="GO" id="GO:0005886">
    <property type="term" value="C:plasma membrane"/>
    <property type="evidence" value="ECO:0007669"/>
    <property type="project" value="UniProtKB-SubCell"/>
</dbReference>
<feature type="transmembrane region" description="Helical" evidence="11">
    <location>
        <begin position="901"/>
        <end position="932"/>
    </location>
</feature>
<dbReference type="STRING" id="1314674.A0A0D7BB40"/>
<dbReference type="Proteomes" id="UP000054007">
    <property type="component" value="Unassembled WGS sequence"/>
</dbReference>
<dbReference type="FunFam" id="2.70.150.10:FF:000016">
    <property type="entry name" value="Calcium-transporting P-type ATPase putative"/>
    <property type="match status" value="1"/>
</dbReference>
<feature type="compositionally biased region" description="Polar residues" evidence="10">
    <location>
        <begin position="39"/>
        <end position="59"/>
    </location>
</feature>
<dbReference type="SFLD" id="SFLDF00027">
    <property type="entry name" value="p-type_atpase"/>
    <property type="match status" value="1"/>
</dbReference>
<dbReference type="SUPFAM" id="SSF81653">
    <property type="entry name" value="Calcium ATPase, transduction domain A"/>
    <property type="match status" value="1"/>
</dbReference>
<organism evidence="13 14">
    <name type="scientific">Cylindrobasidium torrendii FP15055 ss-10</name>
    <dbReference type="NCBI Taxonomy" id="1314674"/>
    <lineage>
        <taxon>Eukaryota</taxon>
        <taxon>Fungi</taxon>
        <taxon>Dikarya</taxon>
        <taxon>Basidiomycota</taxon>
        <taxon>Agaricomycotina</taxon>
        <taxon>Agaricomycetes</taxon>
        <taxon>Agaricomycetidae</taxon>
        <taxon>Agaricales</taxon>
        <taxon>Marasmiineae</taxon>
        <taxon>Physalacriaceae</taxon>
        <taxon>Cylindrobasidium</taxon>
    </lineage>
</organism>
<feature type="compositionally biased region" description="Polar residues" evidence="10">
    <location>
        <begin position="1"/>
        <end position="14"/>
    </location>
</feature>
<evidence type="ECO:0000256" key="2">
    <source>
        <dbReference type="ARBA" id="ARBA00022475"/>
    </source>
</evidence>
<dbReference type="InterPro" id="IPR059000">
    <property type="entry name" value="ATPase_P-type_domA"/>
</dbReference>
<evidence type="ECO:0000256" key="1">
    <source>
        <dbReference type="ARBA" id="ARBA00004651"/>
    </source>
</evidence>
<dbReference type="GO" id="GO:0016887">
    <property type="term" value="F:ATP hydrolysis activity"/>
    <property type="evidence" value="ECO:0007669"/>
    <property type="project" value="InterPro"/>
</dbReference>
<dbReference type="FunFam" id="3.40.50.1000:FF:000193">
    <property type="entry name" value="Plasma membrane calcium-transporting ATPase 2"/>
    <property type="match status" value="1"/>
</dbReference>
<dbReference type="NCBIfam" id="TIGR01494">
    <property type="entry name" value="ATPase_P-type"/>
    <property type="match status" value="3"/>
</dbReference>
<proteinExistence type="predicted"/>
<evidence type="ECO:0000256" key="4">
    <source>
        <dbReference type="ARBA" id="ARBA00022723"/>
    </source>
</evidence>
<feature type="transmembrane region" description="Helical" evidence="11">
    <location>
        <begin position="1000"/>
        <end position="1018"/>
    </location>
</feature>
<dbReference type="PRINTS" id="PR00120">
    <property type="entry name" value="HATPASE"/>
</dbReference>
<dbReference type="InterPro" id="IPR001757">
    <property type="entry name" value="P_typ_ATPase"/>
</dbReference>
<dbReference type="InterPro" id="IPR023299">
    <property type="entry name" value="ATPase_P-typ_cyto_dom_N"/>
</dbReference>
<dbReference type="SFLD" id="SFLDS00003">
    <property type="entry name" value="Haloacid_Dehalogenase"/>
    <property type="match status" value="1"/>
</dbReference>
<dbReference type="Pfam" id="PF00122">
    <property type="entry name" value="E1-E2_ATPase"/>
    <property type="match status" value="1"/>
</dbReference>
<dbReference type="InterPro" id="IPR004014">
    <property type="entry name" value="ATPase_P-typ_cation-transptr_N"/>
</dbReference>
<feature type="transmembrane region" description="Helical" evidence="11">
    <location>
        <begin position="352"/>
        <end position="375"/>
    </location>
</feature>
<feature type="transmembrane region" description="Helical" evidence="11">
    <location>
        <begin position="325"/>
        <end position="346"/>
    </location>
</feature>
<evidence type="ECO:0000256" key="11">
    <source>
        <dbReference type="SAM" id="Phobius"/>
    </source>
</evidence>